<dbReference type="EMBL" id="DAKRPA010000040">
    <property type="protein sequence ID" value="DBA01851.1"/>
    <property type="molecule type" value="Genomic_DNA"/>
</dbReference>
<name>A0AAV2Z694_9STRA</name>
<organism evidence="1 2">
    <name type="scientific">Lagenidium giganteum</name>
    <dbReference type="NCBI Taxonomy" id="4803"/>
    <lineage>
        <taxon>Eukaryota</taxon>
        <taxon>Sar</taxon>
        <taxon>Stramenopiles</taxon>
        <taxon>Oomycota</taxon>
        <taxon>Peronosporomycetes</taxon>
        <taxon>Pythiales</taxon>
        <taxon>Pythiaceae</taxon>
    </lineage>
</organism>
<dbReference type="Proteomes" id="UP001146120">
    <property type="component" value="Unassembled WGS sequence"/>
</dbReference>
<evidence type="ECO:0000313" key="2">
    <source>
        <dbReference type="Proteomes" id="UP001146120"/>
    </source>
</evidence>
<dbReference type="InterPro" id="IPR032048">
    <property type="entry name" value="TGase_elicitor"/>
</dbReference>
<dbReference type="GO" id="GO:0016755">
    <property type="term" value="F:aminoacyltransferase activity"/>
    <property type="evidence" value="ECO:0007669"/>
    <property type="project" value="InterPro"/>
</dbReference>
<keyword evidence="2" id="KW-1185">Reference proteome</keyword>
<protein>
    <submittedName>
        <fullName evidence="1">Uncharacterized protein</fullName>
    </submittedName>
</protein>
<reference evidence="1" key="2">
    <citation type="journal article" date="2023" name="Microbiol Resour">
        <title>Decontamination and Annotation of the Draft Genome Sequence of the Oomycete Lagenidium giganteum ARSEF 373.</title>
        <authorList>
            <person name="Morgan W.R."/>
            <person name="Tartar A."/>
        </authorList>
    </citation>
    <scope>NUCLEOTIDE SEQUENCE</scope>
    <source>
        <strain evidence="1">ARSEF 373</strain>
    </source>
</reference>
<evidence type="ECO:0000313" key="1">
    <source>
        <dbReference type="EMBL" id="DBA01851.1"/>
    </source>
</evidence>
<gene>
    <name evidence="1" type="ORF">N0F65_005999</name>
</gene>
<dbReference type="AlphaFoldDB" id="A0AAV2Z694"/>
<dbReference type="Gene3D" id="3.30.40.240">
    <property type="entry name" value="Transglutaminase elicitor, body domain"/>
    <property type="match status" value="1"/>
</dbReference>
<accession>A0AAV2Z694</accession>
<dbReference type="Pfam" id="PF16683">
    <property type="entry name" value="TGase_elicitor"/>
    <property type="match status" value="1"/>
</dbReference>
<comment type="caution">
    <text evidence="1">The sequence shown here is derived from an EMBL/GenBank/DDBJ whole genome shotgun (WGS) entry which is preliminary data.</text>
</comment>
<sequence length="448" mass="49869">MAMCFQQLGDQRCEQSRAPHYLQQPRARTKVYLRPACYPRRLGLCHAHSSIYQLLVKRSSSFPSSNMVATPSMLAGFAALALAAINGVSAAPLELNPVTRVASVLPLNSGNHPARATKLKQEPAIEVKLDENAARYGAAARLRRFLEETTPTPADISRLENYFGESMERNLKVLQSKYASADFKPAPWPSTYWPMFQDGLNYRWNGDEPSASEKYAKAFGKDVKEFKDAVSRESGVLSQSDSKTCKQDTDCGEDLCGIRDGESSGYCIPHWFGICHAWAPAAILEPEPQCAVEKNGVTFHVMDIKGLLTQVYDGAGVGTVFTGARYDGPSDKDAVDKFGRFTDAARRDLGPGYFHIAFSNILGKFGKSFVIDTSADAPVWNQPIRSYNVKTVEYYSPVDGARKFFDVDQYPFNDQAKKLAYVAVDIAWIFERDQDGPWNRRRDARGYV</sequence>
<proteinExistence type="predicted"/>
<reference evidence="1" key="1">
    <citation type="submission" date="2022-11" db="EMBL/GenBank/DDBJ databases">
        <authorList>
            <person name="Morgan W.R."/>
            <person name="Tartar A."/>
        </authorList>
    </citation>
    <scope>NUCLEOTIDE SEQUENCE</scope>
    <source>
        <strain evidence="1">ARSEF 373</strain>
    </source>
</reference>